<organism evidence="2 3">
    <name type="scientific">Westerdykella ornata</name>
    <dbReference type="NCBI Taxonomy" id="318751"/>
    <lineage>
        <taxon>Eukaryota</taxon>
        <taxon>Fungi</taxon>
        <taxon>Dikarya</taxon>
        <taxon>Ascomycota</taxon>
        <taxon>Pezizomycotina</taxon>
        <taxon>Dothideomycetes</taxon>
        <taxon>Pleosporomycetidae</taxon>
        <taxon>Pleosporales</taxon>
        <taxon>Sporormiaceae</taxon>
        <taxon>Westerdykella</taxon>
    </lineage>
</organism>
<protein>
    <submittedName>
        <fullName evidence="2">Uncharacterized protein</fullName>
    </submittedName>
</protein>
<reference evidence="2" key="1">
    <citation type="journal article" date="2020" name="Stud. Mycol.">
        <title>101 Dothideomycetes genomes: a test case for predicting lifestyles and emergence of pathogens.</title>
        <authorList>
            <person name="Haridas S."/>
            <person name="Albert R."/>
            <person name="Binder M."/>
            <person name="Bloem J."/>
            <person name="Labutti K."/>
            <person name="Salamov A."/>
            <person name="Andreopoulos B."/>
            <person name="Baker S."/>
            <person name="Barry K."/>
            <person name="Bills G."/>
            <person name="Bluhm B."/>
            <person name="Cannon C."/>
            <person name="Castanera R."/>
            <person name="Culley D."/>
            <person name="Daum C."/>
            <person name="Ezra D."/>
            <person name="Gonzalez J."/>
            <person name="Henrissat B."/>
            <person name="Kuo A."/>
            <person name="Liang C."/>
            <person name="Lipzen A."/>
            <person name="Lutzoni F."/>
            <person name="Magnuson J."/>
            <person name="Mondo S."/>
            <person name="Nolan M."/>
            <person name="Ohm R."/>
            <person name="Pangilinan J."/>
            <person name="Park H.-J."/>
            <person name="Ramirez L."/>
            <person name="Alfaro M."/>
            <person name="Sun H."/>
            <person name="Tritt A."/>
            <person name="Yoshinaga Y."/>
            <person name="Zwiers L.-H."/>
            <person name="Turgeon B."/>
            <person name="Goodwin S."/>
            <person name="Spatafora J."/>
            <person name="Crous P."/>
            <person name="Grigoriev I."/>
        </authorList>
    </citation>
    <scope>NUCLEOTIDE SEQUENCE</scope>
    <source>
        <strain evidence="2">CBS 379.55</strain>
    </source>
</reference>
<dbReference type="RefSeq" id="XP_033651510.1">
    <property type="nucleotide sequence ID" value="XM_033798904.1"/>
</dbReference>
<keyword evidence="3" id="KW-1185">Reference proteome</keyword>
<sequence>GFSYPSPRPATRAAMQTHTQKRQPEEWGQEEDHAGHADHAAVQGGFMDDGMPFYASPVITTTSVRQRQGPTKTSDGPWKQRVTQGNGGMWAEGVQH</sequence>
<dbReference type="EMBL" id="ML986506">
    <property type="protein sequence ID" value="KAF2273971.1"/>
    <property type="molecule type" value="Genomic_DNA"/>
</dbReference>
<gene>
    <name evidence="2" type="ORF">EI97DRAFT_435618</name>
</gene>
<feature type="compositionally biased region" description="Basic and acidic residues" evidence="1">
    <location>
        <begin position="22"/>
        <end position="39"/>
    </location>
</feature>
<feature type="compositionally biased region" description="Polar residues" evidence="1">
    <location>
        <begin position="60"/>
        <end position="74"/>
    </location>
</feature>
<evidence type="ECO:0000256" key="1">
    <source>
        <dbReference type="SAM" id="MobiDB-lite"/>
    </source>
</evidence>
<feature type="region of interest" description="Disordered" evidence="1">
    <location>
        <begin position="60"/>
        <end position="96"/>
    </location>
</feature>
<dbReference type="AlphaFoldDB" id="A0A6A6JBL4"/>
<dbReference type="Proteomes" id="UP000800097">
    <property type="component" value="Unassembled WGS sequence"/>
</dbReference>
<feature type="region of interest" description="Disordered" evidence="1">
    <location>
        <begin position="1"/>
        <end position="48"/>
    </location>
</feature>
<feature type="non-terminal residue" evidence="2">
    <location>
        <position position="1"/>
    </location>
</feature>
<accession>A0A6A6JBL4</accession>
<dbReference type="GeneID" id="54552079"/>
<proteinExistence type="predicted"/>
<evidence type="ECO:0000313" key="3">
    <source>
        <dbReference type="Proteomes" id="UP000800097"/>
    </source>
</evidence>
<name>A0A6A6JBL4_WESOR</name>
<evidence type="ECO:0000313" key="2">
    <source>
        <dbReference type="EMBL" id="KAF2273971.1"/>
    </source>
</evidence>